<keyword evidence="4" id="KW-0808">Transferase</keyword>
<evidence type="ECO:0000256" key="3">
    <source>
        <dbReference type="ARBA" id="ARBA00022490"/>
    </source>
</evidence>
<evidence type="ECO:0000259" key="10">
    <source>
        <dbReference type="Pfam" id="PF01636"/>
    </source>
</evidence>
<comment type="function">
    <text evidence="7">Catalyzes the GTP-dependent phosphorylation of 5-hydroxy-L-lysine.</text>
</comment>
<dbReference type="FunFam" id="3.30.200.20:FF:000549">
    <property type="entry name" value="hydroxylysine kinase"/>
    <property type="match status" value="1"/>
</dbReference>
<evidence type="ECO:0000256" key="9">
    <source>
        <dbReference type="ARBA" id="ARBA00040505"/>
    </source>
</evidence>
<protein>
    <recommendedName>
        <fullName evidence="9">Hydroxylysine kinase</fullName>
        <ecNumber evidence="8">2.7.1.81</ecNumber>
    </recommendedName>
</protein>
<dbReference type="EC" id="2.7.1.81" evidence="8"/>
<reference evidence="11 12" key="1">
    <citation type="submission" date="2017-07" db="EMBL/GenBank/DDBJ databases">
        <authorList>
            <person name="Talla V."/>
            <person name="Backstrom N."/>
        </authorList>
    </citation>
    <scope>NUCLEOTIDE SEQUENCE [LARGE SCALE GENOMIC DNA]</scope>
</reference>
<proteinExistence type="inferred from homology"/>
<feature type="domain" description="Aminoglycoside phosphotransferase" evidence="10">
    <location>
        <begin position="45"/>
        <end position="207"/>
    </location>
</feature>
<dbReference type="Proteomes" id="UP000324832">
    <property type="component" value="Unassembled WGS sequence"/>
</dbReference>
<keyword evidence="12" id="KW-1185">Reference proteome</keyword>
<evidence type="ECO:0000256" key="7">
    <source>
        <dbReference type="ARBA" id="ARBA00037368"/>
    </source>
</evidence>
<dbReference type="Pfam" id="PF01636">
    <property type="entry name" value="APH"/>
    <property type="match status" value="1"/>
</dbReference>
<sequence length="226" mass="25978">MSDRRDSLVLEPGADIRPVIDTESVKLLLERLYGISVLELTELNGYDDRNYKVVEDPNVKNPLITNHQPYGYVLKIMNSMDSQNANLVDAQNEIMNFLLTRSVACPKPIRNVYGHLHSMETINGKKHAVRLLEYVPGVIMKDVPKSESLFYQLGEFVANLNNKLQNFNHSGLVGREHMWMLAKVPELDKFKYVIKDSEKLDLAEEVIEEFKYAIVPKMDELEKGQR</sequence>
<dbReference type="GO" id="GO:0047992">
    <property type="term" value="F:hydroxylysine kinase activity"/>
    <property type="evidence" value="ECO:0007669"/>
    <property type="project" value="UniProtKB-EC"/>
</dbReference>
<comment type="catalytic activity">
    <reaction evidence="6">
        <text>(5R)-5-hydroxy-L-lysine + GTP = (5R)-5-phosphooxy-L-lysine + GDP + H(+)</text>
        <dbReference type="Rhea" id="RHEA:19049"/>
        <dbReference type="ChEBI" id="CHEBI:15378"/>
        <dbReference type="ChEBI" id="CHEBI:37565"/>
        <dbReference type="ChEBI" id="CHEBI:57882"/>
        <dbReference type="ChEBI" id="CHEBI:58189"/>
        <dbReference type="ChEBI" id="CHEBI:58357"/>
        <dbReference type="EC" id="2.7.1.81"/>
    </reaction>
</comment>
<dbReference type="PANTHER" id="PTHR21064:SF1">
    <property type="entry name" value="HYDROXYLYSINE KINASE"/>
    <property type="match status" value="1"/>
</dbReference>
<evidence type="ECO:0000256" key="2">
    <source>
        <dbReference type="ARBA" id="ARBA00006219"/>
    </source>
</evidence>
<dbReference type="SUPFAM" id="SSF56112">
    <property type="entry name" value="Protein kinase-like (PK-like)"/>
    <property type="match status" value="1"/>
</dbReference>
<dbReference type="EMBL" id="FZQP02001371">
    <property type="protein sequence ID" value="VVC92695.1"/>
    <property type="molecule type" value="Genomic_DNA"/>
</dbReference>
<dbReference type="GO" id="GO:0005737">
    <property type="term" value="C:cytoplasm"/>
    <property type="evidence" value="ECO:0007669"/>
    <property type="project" value="UniProtKB-SubCell"/>
</dbReference>
<keyword evidence="5" id="KW-0418">Kinase</keyword>
<comment type="similarity">
    <text evidence="2">Belongs to the aminoglycoside phosphotransferase family.</text>
</comment>
<evidence type="ECO:0000313" key="11">
    <source>
        <dbReference type="EMBL" id="VVC92695.1"/>
    </source>
</evidence>
<evidence type="ECO:0000256" key="4">
    <source>
        <dbReference type="ARBA" id="ARBA00022679"/>
    </source>
</evidence>
<name>A0A5E4Q6U2_9NEOP</name>
<gene>
    <name evidence="11" type="ORF">LSINAPIS_LOCUS5068</name>
</gene>
<evidence type="ECO:0000313" key="12">
    <source>
        <dbReference type="Proteomes" id="UP000324832"/>
    </source>
</evidence>
<evidence type="ECO:0000256" key="8">
    <source>
        <dbReference type="ARBA" id="ARBA00038873"/>
    </source>
</evidence>
<evidence type="ECO:0000256" key="5">
    <source>
        <dbReference type="ARBA" id="ARBA00022777"/>
    </source>
</evidence>
<dbReference type="PANTHER" id="PTHR21064">
    <property type="entry name" value="AMINOGLYCOSIDE PHOSPHOTRANSFERASE DOMAIN-CONTAINING PROTEIN-RELATED"/>
    <property type="match status" value="1"/>
</dbReference>
<dbReference type="InterPro" id="IPR002575">
    <property type="entry name" value="Aminoglycoside_PTrfase"/>
</dbReference>
<evidence type="ECO:0000256" key="6">
    <source>
        <dbReference type="ARBA" id="ARBA00036820"/>
    </source>
</evidence>
<dbReference type="AlphaFoldDB" id="A0A5E4Q6U2"/>
<keyword evidence="3" id="KW-0963">Cytoplasm</keyword>
<dbReference type="InterPro" id="IPR050249">
    <property type="entry name" value="Pseudomonas-type_ThrB"/>
</dbReference>
<dbReference type="InterPro" id="IPR011009">
    <property type="entry name" value="Kinase-like_dom_sf"/>
</dbReference>
<organism evidence="11 12">
    <name type="scientific">Leptidea sinapis</name>
    <dbReference type="NCBI Taxonomy" id="189913"/>
    <lineage>
        <taxon>Eukaryota</taxon>
        <taxon>Metazoa</taxon>
        <taxon>Ecdysozoa</taxon>
        <taxon>Arthropoda</taxon>
        <taxon>Hexapoda</taxon>
        <taxon>Insecta</taxon>
        <taxon>Pterygota</taxon>
        <taxon>Neoptera</taxon>
        <taxon>Endopterygota</taxon>
        <taxon>Lepidoptera</taxon>
        <taxon>Glossata</taxon>
        <taxon>Ditrysia</taxon>
        <taxon>Papilionoidea</taxon>
        <taxon>Pieridae</taxon>
        <taxon>Dismorphiinae</taxon>
        <taxon>Leptidea</taxon>
    </lineage>
</organism>
<comment type="subcellular location">
    <subcellularLocation>
        <location evidence="1">Cytoplasm</location>
    </subcellularLocation>
</comment>
<accession>A0A5E4Q6U2</accession>
<dbReference type="Gene3D" id="3.30.200.20">
    <property type="entry name" value="Phosphorylase Kinase, domain 1"/>
    <property type="match status" value="1"/>
</dbReference>
<evidence type="ECO:0000256" key="1">
    <source>
        <dbReference type="ARBA" id="ARBA00004496"/>
    </source>
</evidence>